<name>A0A174V2D6_PARDI</name>
<dbReference type="EMBL" id="WKMW01000002">
    <property type="protein sequence ID" value="MRY83148.1"/>
    <property type="molecule type" value="Genomic_DNA"/>
</dbReference>
<accession>A0A174V2D6</accession>
<evidence type="ECO:0000313" key="11">
    <source>
        <dbReference type="Proteomes" id="UP000095591"/>
    </source>
</evidence>
<gene>
    <name evidence="1" type="ORF">ERS852429_03663</name>
    <name evidence="2" type="ORF">ERS852560_02031</name>
    <name evidence="8" type="ORF">FSA05_06550</name>
    <name evidence="7" type="ORF">GKD54_02740</name>
    <name evidence="6" type="ORF">GKD58_02490</name>
    <name evidence="5" type="ORF">GKD59_00185</name>
    <name evidence="3" type="ORF">LI194_15560</name>
    <name evidence="9" type="ORF">P2T59_17980</name>
    <name evidence="4" type="ORF">PN612_22645</name>
</gene>
<dbReference type="EMBL" id="JAQMPX010000155">
    <property type="protein sequence ID" value="MDB9141291.1"/>
    <property type="molecule type" value="Genomic_DNA"/>
</dbReference>
<evidence type="ECO:0000313" key="6">
    <source>
        <dbReference type="EMBL" id="MRY83148.1"/>
    </source>
</evidence>
<dbReference type="Proteomes" id="UP000450599">
    <property type="component" value="Unassembled WGS sequence"/>
</dbReference>
<dbReference type="EMBL" id="JAJCNI010000020">
    <property type="protein sequence ID" value="MCB6519213.1"/>
    <property type="molecule type" value="Genomic_DNA"/>
</dbReference>
<dbReference type="Proteomes" id="UP000463337">
    <property type="component" value="Unassembled WGS sequence"/>
</dbReference>
<dbReference type="EMBL" id="CYXP01000009">
    <property type="protein sequence ID" value="CUN30936.1"/>
    <property type="molecule type" value="Genomic_DNA"/>
</dbReference>
<evidence type="ECO:0000313" key="13">
    <source>
        <dbReference type="Proteomes" id="UP000450599"/>
    </source>
</evidence>
<protein>
    <submittedName>
        <fullName evidence="2">Uncharacterized protein</fullName>
    </submittedName>
</protein>
<evidence type="ECO:0000313" key="3">
    <source>
        <dbReference type="EMBL" id="MCB6519213.1"/>
    </source>
</evidence>
<dbReference type="EMBL" id="VOHW01000003">
    <property type="protein sequence ID" value="TWV62696.1"/>
    <property type="molecule type" value="Genomic_DNA"/>
</dbReference>
<reference evidence="8 12" key="3">
    <citation type="submission" date="2019-07" db="EMBL/GenBank/DDBJ databases">
        <title>Genome sequencing of Parabacteroides distasonis iSURF_7.</title>
        <authorList>
            <person name="Degefu H.N."/>
            <person name="Ruoff K.L."/>
            <person name="Price C.E."/>
            <person name="Valls R.A."/>
            <person name="O'Toole G.A."/>
        </authorList>
    </citation>
    <scope>NUCLEOTIDE SEQUENCE [LARGE SCALE GENOMIC DNA]</scope>
    <source>
        <strain evidence="8 12">CFPLTA003_1B</strain>
    </source>
</reference>
<dbReference type="AlphaFoldDB" id="A0A174V2D6"/>
<evidence type="ECO:0000313" key="14">
    <source>
        <dbReference type="Proteomes" id="UP000463337"/>
    </source>
</evidence>
<evidence type="ECO:0000313" key="4">
    <source>
        <dbReference type="EMBL" id="MDB9141291.1"/>
    </source>
</evidence>
<dbReference type="Proteomes" id="UP001198806">
    <property type="component" value="Unassembled WGS sequence"/>
</dbReference>
<evidence type="ECO:0000313" key="5">
    <source>
        <dbReference type="EMBL" id="MRY56360.1"/>
    </source>
</evidence>
<evidence type="ECO:0000313" key="2">
    <source>
        <dbReference type="EMBL" id="CUQ28943.1"/>
    </source>
</evidence>
<dbReference type="Proteomes" id="UP000315827">
    <property type="component" value="Unassembled WGS sequence"/>
</dbReference>
<dbReference type="Proteomes" id="UP000471216">
    <property type="component" value="Unassembled WGS sequence"/>
</dbReference>
<dbReference type="RefSeq" id="WP_005863458.1">
    <property type="nucleotide sequence ID" value="NZ_AP019729.1"/>
</dbReference>
<dbReference type="Proteomes" id="UP000095332">
    <property type="component" value="Unassembled WGS sequence"/>
</dbReference>
<reference evidence="13 14" key="2">
    <citation type="journal article" date="2019" name="Nat. Med.">
        <title>A library of human gut bacterial isolates paired with longitudinal multiomics data enables mechanistic microbiome research.</title>
        <authorList>
            <person name="Poyet M."/>
            <person name="Groussin M."/>
            <person name="Gibbons S.M."/>
            <person name="Avila-Pacheco J."/>
            <person name="Jiang X."/>
            <person name="Kearney S.M."/>
            <person name="Perrotta A.R."/>
            <person name="Berdy B."/>
            <person name="Zhao S."/>
            <person name="Lieberman T.D."/>
            <person name="Swanson P.K."/>
            <person name="Smith M."/>
            <person name="Roesemann S."/>
            <person name="Alexander J.E."/>
            <person name="Rich S.A."/>
            <person name="Livny J."/>
            <person name="Vlamakis H."/>
            <person name="Clish C."/>
            <person name="Bullock K."/>
            <person name="Deik A."/>
            <person name="Scott J."/>
            <person name="Pierce K.A."/>
            <person name="Xavier R.J."/>
            <person name="Alm E.J."/>
        </authorList>
    </citation>
    <scope>NUCLEOTIDE SEQUENCE [LARGE SCALE GENOMIC DNA]</scope>
    <source>
        <strain evidence="7 15">BIOML-A10</strain>
        <strain evidence="6 13">BIOML-A11</strain>
        <strain evidence="5 14">BIOML-A41</strain>
    </source>
</reference>
<reference evidence="9" key="6">
    <citation type="submission" date="2023-03" db="EMBL/GenBank/DDBJ databases">
        <title>Parabacteroides distasonis, a bacteria resistant against UC.</title>
        <authorList>
            <person name="Dai W."/>
        </authorList>
    </citation>
    <scope>NUCLEOTIDE SEQUENCE</scope>
    <source>
        <strain evidence="9">F1-28</strain>
    </source>
</reference>
<evidence type="ECO:0000313" key="7">
    <source>
        <dbReference type="EMBL" id="MRZ05152.1"/>
    </source>
</evidence>
<dbReference type="Proteomes" id="UP001211522">
    <property type="component" value="Unassembled WGS sequence"/>
</dbReference>
<evidence type="ECO:0000313" key="15">
    <source>
        <dbReference type="Proteomes" id="UP000471216"/>
    </source>
</evidence>
<dbReference type="EMBL" id="CZBM01000007">
    <property type="protein sequence ID" value="CUQ28943.1"/>
    <property type="molecule type" value="Genomic_DNA"/>
</dbReference>
<proteinExistence type="predicted"/>
<evidence type="ECO:0000313" key="1">
    <source>
        <dbReference type="EMBL" id="CUN30936.1"/>
    </source>
</evidence>
<reference evidence="4" key="5">
    <citation type="submission" date="2023-01" db="EMBL/GenBank/DDBJ databases">
        <title>Human gut microbiome strain richness.</title>
        <authorList>
            <person name="Chen-Liaw A."/>
        </authorList>
    </citation>
    <scope>NUCLEOTIDE SEQUENCE</scope>
    <source>
        <strain evidence="4">D35st1_E5_D35t1_190705</strain>
    </source>
</reference>
<dbReference type="EMBL" id="CP120353">
    <property type="protein sequence ID" value="WET63572.1"/>
    <property type="molecule type" value="Genomic_DNA"/>
</dbReference>
<dbReference type="Proteomes" id="UP000095591">
    <property type="component" value="Unassembled WGS sequence"/>
</dbReference>
<dbReference type="EMBL" id="WKMX01000002">
    <property type="protein sequence ID" value="MRZ05152.1"/>
    <property type="molecule type" value="Genomic_DNA"/>
</dbReference>
<evidence type="ECO:0000313" key="10">
    <source>
        <dbReference type="Proteomes" id="UP000095332"/>
    </source>
</evidence>
<dbReference type="EMBL" id="WKLT01000001">
    <property type="protein sequence ID" value="MRY56360.1"/>
    <property type="molecule type" value="Genomic_DNA"/>
</dbReference>
<reference evidence="3" key="4">
    <citation type="submission" date="2021-10" db="EMBL/GenBank/DDBJ databases">
        <title>Collection of gut derived symbiotic bacterial strains cultured from healthy donors.</title>
        <authorList>
            <person name="Lin H."/>
            <person name="Littmann E."/>
            <person name="Kohout C."/>
            <person name="Pamer E.G."/>
        </authorList>
    </citation>
    <scope>NUCLEOTIDE SEQUENCE</scope>
    <source>
        <strain evidence="3">DFI.2.94</strain>
    </source>
</reference>
<dbReference type="GeneID" id="93523219"/>
<dbReference type="Proteomes" id="UP001221009">
    <property type="component" value="Chromosome"/>
</dbReference>
<sequence>MTVNELKYVYIEETMSALGNEELMEAILDAVRKVKVKFQERQEVSDSLFGDVPALPHSIAQLKESLGRAEEDRVAGRFTPSEKVFQELRNEYPFLCK</sequence>
<evidence type="ECO:0000313" key="9">
    <source>
        <dbReference type="EMBL" id="WET63572.1"/>
    </source>
</evidence>
<organism evidence="2 10">
    <name type="scientific">Parabacteroides distasonis</name>
    <dbReference type="NCBI Taxonomy" id="823"/>
    <lineage>
        <taxon>Bacteria</taxon>
        <taxon>Pseudomonadati</taxon>
        <taxon>Bacteroidota</taxon>
        <taxon>Bacteroidia</taxon>
        <taxon>Bacteroidales</taxon>
        <taxon>Tannerellaceae</taxon>
        <taxon>Parabacteroides</taxon>
    </lineage>
</organism>
<evidence type="ECO:0000313" key="8">
    <source>
        <dbReference type="EMBL" id="TWV62696.1"/>
    </source>
</evidence>
<reference evidence="10 11" key="1">
    <citation type="submission" date="2015-09" db="EMBL/GenBank/DDBJ databases">
        <authorList>
            <consortium name="Pathogen Informatics"/>
        </authorList>
    </citation>
    <scope>NUCLEOTIDE SEQUENCE [LARGE SCALE GENOMIC DNA]</scope>
    <source>
        <strain evidence="1 11">2789STDY5608872</strain>
        <strain evidence="2 10">2789STDY5834948</strain>
    </source>
</reference>
<evidence type="ECO:0000313" key="12">
    <source>
        <dbReference type="Proteomes" id="UP000315827"/>
    </source>
</evidence>